<feature type="region of interest" description="Disordered" evidence="1">
    <location>
        <begin position="194"/>
        <end position="267"/>
    </location>
</feature>
<accession>A0A7S3ASJ6</accession>
<feature type="compositionally biased region" description="Pro residues" evidence="1">
    <location>
        <begin position="244"/>
        <end position="256"/>
    </location>
</feature>
<dbReference type="AlphaFoldDB" id="A0A7S3ASJ6"/>
<sequence>MDIEASNETVAMLKALRSEDQEKLLRAVNDRASLAQQVKGFEERLASATEAAERQASEFHRQRYESQAALTEAHRRCEDLQAAATRAEMTLQHERQSGAQVADGESKAGAQLDKERLEKLKLSQELAGERTLRRQSEASVASLEREVQVRTRDAELATQRLQNAQFELSQARGDARQARELLEATRAEMQRLEREHKREIEQQQQQQKLGVGHARPSATVAAKPSLGTPPSLQRNLQKPSFQVHPPPAVTPPPPSVAPSLGNGRSHVDGRLQSPAFDELSRSDVWNFSSGAAAGRGGRCGAGPLGLPRIKSPYNTAAADAGLSRDMSRDAALDESESRALYAITYIDGDK</sequence>
<evidence type="ECO:0000313" key="2">
    <source>
        <dbReference type="EMBL" id="CAE0113922.1"/>
    </source>
</evidence>
<feature type="compositionally biased region" description="Polar residues" evidence="1">
    <location>
        <begin position="228"/>
        <end position="240"/>
    </location>
</feature>
<protein>
    <submittedName>
        <fullName evidence="2">Uncharacterized protein</fullName>
    </submittedName>
</protein>
<feature type="region of interest" description="Disordered" evidence="1">
    <location>
        <begin position="88"/>
        <end position="112"/>
    </location>
</feature>
<dbReference type="EMBL" id="HBHX01026142">
    <property type="protein sequence ID" value="CAE0113922.1"/>
    <property type="molecule type" value="Transcribed_RNA"/>
</dbReference>
<reference evidence="2" key="1">
    <citation type="submission" date="2021-01" db="EMBL/GenBank/DDBJ databases">
        <authorList>
            <person name="Corre E."/>
            <person name="Pelletier E."/>
            <person name="Niang G."/>
            <person name="Scheremetjew M."/>
            <person name="Finn R."/>
            <person name="Kale V."/>
            <person name="Holt S."/>
            <person name="Cochrane G."/>
            <person name="Meng A."/>
            <person name="Brown T."/>
            <person name="Cohen L."/>
        </authorList>
    </citation>
    <scope>NUCLEOTIDE SEQUENCE</scope>
    <source>
        <strain evidence="2">CCMP281</strain>
    </source>
</reference>
<proteinExistence type="predicted"/>
<name>A0A7S3ASJ6_9EUKA</name>
<evidence type="ECO:0000256" key="1">
    <source>
        <dbReference type="SAM" id="MobiDB-lite"/>
    </source>
</evidence>
<gene>
    <name evidence="2" type="ORF">HERI1096_LOCUS14596</name>
</gene>
<organism evidence="2">
    <name type="scientific">Haptolina ericina</name>
    <dbReference type="NCBI Taxonomy" id="156174"/>
    <lineage>
        <taxon>Eukaryota</taxon>
        <taxon>Haptista</taxon>
        <taxon>Haptophyta</taxon>
        <taxon>Prymnesiophyceae</taxon>
        <taxon>Prymnesiales</taxon>
        <taxon>Prymnesiaceae</taxon>
        <taxon>Haptolina</taxon>
    </lineage>
</organism>